<sequence length="56" mass="6716">MAYKIMALLISFATLCIRIYEEMSRRAKNRAKEEELQKKKKRKRKKAVQKKEKDSA</sequence>
<gene>
    <name evidence="2" type="ORF">JYA63_10780</name>
</gene>
<comment type="caution">
    <text evidence="2">The sequence shown here is derived from an EMBL/GenBank/DDBJ whole genome shotgun (WGS) entry which is preliminary data.</text>
</comment>
<protein>
    <submittedName>
        <fullName evidence="2">Uncharacterized protein</fullName>
    </submittedName>
</protein>
<evidence type="ECO:0000313" key="3">
    <source>
        <dbReference type="Proteomes" id="UP001296923"/>
    </source>
</evidence>
<accession>A0ABS2ZPF4</accession>
<dbReference type="EMBL" id="JAFHKR010000039">
    <property type="protein sequence ID" value="MBN3554753.1"/>
    <property type="molecule type" value="Genomic_DNA"/>
</dbReference>
<feature type="compositionally biased region" description="Basic and acidic residues" evidence="1">
    <location>
        <begin position="25"/>
        <end position="37"/>
    </location>
</feature>
<name>A0ABS2ZPF4_9BACL</name>
<proteinExistence type="predicted"/>
<keyword evidence="3" id="KW-1185">Reference proteome</keyword>
<feature type="compositionally biased region" description="Basic residues" evidence="1">
    <location>
        <begin position="38"/>
        <end position="48"/>
    </location>
</feature>
<dbReference type="RefSeq" id="WP_205725753.1">
    <property type="nucleotide sequence ID" value="NZ_JAFHKR010000039.1"/>
</dbReference>
<reference evidence="2 3" key="1">
    <citation type="submission" date="2021-01" db="EMBL/GenBank/DDBJ databases">
        <title>Genome Sequencing of Type Strains.</title>
        <authorList>
            <person name="Lemaire J.F."/>
            <person name="Inderbitzin P."/>
            <person name="Collins S.B."/>
            <person name="Wespe N."/>
            <person name="Knight-Connoni V."/>
        </authorList>
    </citation>
    <scope>NUCLEOTIDE SEQUENCE [LARGE SCALE GENOMIC DNA]</scope>
    <source>
        <strain evidence="2 3">DSM 23009</strain>
    </source>
</reference>
<evidence type="ECO:0000256" key="1">
    <source>
        <dbReference type="SAM" id="MobiDB-lite"/>
    </source>
</evidence>
<organism evidence="2 3">
    <name type="scientific">Fictibacillus nanhaiensis</name>
    <dbReference type="NCBI Taxonomy" id="742169"/>
    <lineage>
        <taxon>Bacteria</taxon>
        <taxon>Bacillati</taxon>
        <taxon>Bacillota</taxon>
        <taxon>Bacilli</taxon>
        <taxon>Bacillales</taxon>
        <taxon>Fictibacillaceae</taxon>
        <taxon>Fictibacillus</taxon>
    </lineage>
</organism>
<evidence type="ECO:0000313" key="2">
    <source>
        <dbReference type="EMBL" id="MBN3554753.1"/>
    </source>
</evidence>
<dbReference type="Proteomes" id="UP001296923">
    <property type="component" value="Unassembled WGS sequence"/>
</dbReference>
<feature type="region of interest" description="Disordered" evidence="1">
    <location>
        <begin position="25"/>
        <end position="56"/>
    </location>
</feature>